<protein>
    <recommendedName>
        <fullName evidence="3">DUF4176 domain-containing protein</fullName>
    </recommendedName>
</protein>
<proteinExistence type="predicted"/>
<dbReference type="InterPro" id="IPR025233">
    <property type="entry name" value="DUF4176"/>
</dbReference>
<dbReference type="KEGG" id="bcz:BCE33L1904"/>
<sequence length="76" mass="8792">MKLFPIGLVVKLKELNQPVMVIGRMIISADKHDFDYVGVPYPVGYLGDEKVLRFNHDKIVEEMHRGYMTESELVEL</sequence>
<reference evidence="2" key="1">
    <citation type="journal article" date="2006" name="J. Bacteriol.">
        <title>Pathogenomic sequence analysis of Bacillus cereus and Bacillus thuringiensis isolates closely related to Bacillus anthracis.</title>
        <authorList>
            <person name="Han C.S."/>
            <person name="Xie G."/>
            <person name="Challacombe J.F."/>
            <person name="Altherr M.R."/>
            <person name="Bhotika S.S."/>
            <person name="Brown N."/>
            <person name="Bruce D."/>
            <person name="Campbell C.S."/>
            <person name="Campbell M.L."/>
            <person name="Chen J."/>
            <person name="Chertkov O."/>
            <person name="Cleland C."/>
            <person name="Dimitrijevic M."/>
            <person name="Doggett N.A."/>
            <person name="Fawcett J.J."/>
            <person name="Glavina T."/>
            <person name="Goodwin L.A."/>
            <person name="Green L.D."/>
            <person name="Hill K.K."/>
            <person name="Hitchcock P."/>
            <person name="Jackson P.J."/>
            <person name="Keim P."/>
            <person name="Kewalramani A.R."/>
            <person name="Longmire J."/>
            <person name="Lucas S."/>
            <person name="Malfatti S."/>
            <person name="McMurry K."/>
            <person name="Meincke L.J."/>
            <person name="Misra M."/>
            <person name="Moseman B.L."/>
            <person name="Mundt M."/>
            <person name="Munk A.C."/>
            <person name="Okinaka R.T."/>
            <person name="Parson-Quintana B."/>
            <person name="Reilly L.P."/>
            <person name="Richardson P."/>
            <person name="Robinson D.L."/>
            <person name="Rubin E."/>
            <person name="Saunders E."/>
            <person name="Tapia R."/>
            <person name="Tesmer J.G."/>
            <person name="Thayer N."/>
            <person name="Thompson L.S."/>
            <person name="Tice H."/>
            <person name="Ticknor L.O."/>
            <person name="Wills P.L."/>
            <person name="Brettin T.S."/>
            <person name="Gilna P."/>
        </authorList>
    </citation>
    <scope>NUCLEOTIDE SEQUENCE [LARGE SCALE GENOMIC DNA]</scope>
    <source>
        <strain evidence="2">ZK / E33L</strain>
    </source>
</reference>
<dbReference type="RefSeq" id="WP_002157269.1">
    <property type="nucleotide sequence ID" value="NC_006274.1"/>
</dbReference>
<dbReference type="AlphaFoldDB" id="Q63C71"/>
<dbReference type="Proteomes" id="UP000002612">
    <property type="component" value="Chromosome"/>
</dbReference>
<dbReference type="PATRIC" id="fig|288681.22.peg.3625"/>
<dbReference type="EMBL" id="CP000001">
    <property type="protein sequence ID" value="AAU18355.1"/>
    <property type="molecule type" value="Genomic_DNA"/>
</dbReference>
<accession>Q63C71</accession>
<evidence type="ECO:0000313" key="1">
    <source>
        <dbReference type="EMBL" id="AAU18355.1"/>
    </source>
</evidence>
<gene>
    <name evidence="1" type="ordered locus">BCE33L1904</name>
</gene>
<name>Q63C71_BACCZ</name>
<dbReference type="Pfam" id="PF13780">
    <property type="entry name" value="DUF4176"/>
    <property type="match status" value="1"/>
</dbReference>
<evidence type="ECO:0000313" key="2">
    <source>
        <dbReference type="Proteomes" id="UP000002612"/>
    </source>
</evidence>
<evidence type="ECO:0008006" key="3">
    <source>
        <dbReference type="Google" id="ProtNLM"/>
    </source>
</evidence>
<organism evidence="1 2">
    <name type="scientific">Bacillus cereus (strain ZK / E33L)</name>
    <dbReference type="NCBI Taxonomy" id="288681"/>
    <lineage>
        <taxon>Bacteria</taxon>
        <taxon>Bacillati</taxon>
        <taxon>Bacillota</taxon>
        <taxon>Bacilli</taxon>
        <taxon>Bacillales</taxon>
        <taxon>Bacillaceae</taxon>
        <taxon>Bacillus</taxon>
        <taxon>Bacillus cereus group</taxon>
    </lineage>
</organism>